<protein>
    <submittedName>
        <fullName evidence="1">Uncharacterized protein</fullName>
    </submittedName>
</protein>
<name>A0A0F8WMW4_9ZZZZ</name>
<evidence type="ECO:0000313" key="1">
    <source>
        <dbReference type="EMBL" id="KKK58217.1"/>
    </source>
</evidence>
<accession>A0A0F8WMW4</accession>
<proteinExistence type="predicted"/>
<feature type="non-terminal residue" evidence="1">
    <location>
        <position position="65"/>
    </location>
</feature>
<reference evidence="1" key="1">
    <citation type="journal article" date="2015" name="Nature">
        <title>Complex archaea that bridge the gap between prokaryotes and eukaryotes.</title>
        <authorList>
            <person name="Spang A."/>
            <person name="Saw J.H."/>
            <person name="Jorgensen S.L."/>
            <person name="Zaremba-Niedzwiedzka K."/>
            <person name="Martijn J."/>
            <person name="Lind A.E."/>
            <person name="van Eijk R."/>
            <person name="Schleper C."/>
            <person name="Guy L."/>
            <person name="Ettema T.J."/>
        </authorList>
    </citation>
    <scope>NUCLEOTIDE SEQUENCE</scope>
</reference>
<dbReference type="AlphaFoldDB" id="A0A0F8WMW4"/>
<comment type="caution">
    <text evidence="1">The sequence shown here is derived from an EMBL/GenBank/DDBJ whole genome shotgun (WGS) entry which is preliminary data.</text>
</comment>
<gene>
    <name evidence="1" type="ORF">LCGC14_3046640</name>
</gene>
<dbReference type="EMBL" id="LAZR01064091">
    <property type="protein sequence ID" value="KKK58217.1"/>
    <property type="molecule type" value="Genomic_DNA"/>
</dbReference>
<sequence>MDLLSDWKQPRADCMPHIFAVSNQLDIIEIVVGLVAVDVVYFQAVARPQERAGHEPVDMAGNMLP</sequence>
<organism evidence="1">
    <name type="scientific">marine sediment metagenome</name>
    <dbReference type="NCBI Taxonomy" id="412755"/>
    <lineage>
        <taxon>unclassified sequences</taxon>
        <taxon>metagenomes</taxon>
        <taxon>ecological metagenomes</taxon>
    </lineage>
</organism>